<evidence type="ECO:0000313" key="7">
    <source>
        <dbReference type="EMBL" id="KAK7466242.1"/>
    </source>
</evidence>
<keyword evidence="8" id="KW-1185">Reference proteome</keyword>
<keyword evidence="2" id="KW-0808">Transferase</keyword>
<gene>
    <name evidence="7" type="ORF">VKT23_004971</name>
</gene>
<keyword evidence="6" id="KW-0472">Membrane</keyword>
<keyword evidence="3" id="KW-0418">Kinase</keyword>
<proteinExistence type="predicted"/>
<dbReference type="Gene3D" id="1.50.10.20">
    <property type="match status" value="1"/>
</dbReference>
<organism evidence="7 8">
    <name type="scientific">Marasmiellus scandens</name>
    <dbReference type="NCBI Taxonomy" id="2682957"/>
    <lineage>
        <taxon>Eukaryota</taxon>
        <taxon>Fungi</taxon>
        <taxon>Dikarya</taxon>
        <taxon>Basidiomycota</taxon>
        <taxon>Agaricomycotina</taxon>
        <taxon>Agaricomycetes</taxon>
        <taxon>Agaricomycetidae</taxon>
        <taxon>Agaricales</taxon>
        <taxon>Marasmiineae</taxon>
        <taxon>Omphalotaceae</taxon>
        <taxon>Marasmiellus</taxon>
    </lineage>
</organism>
<evidence type="ECO:0000256" key="1">
    <source>
        <dbReference type="ARBA" id="ARBA00011902"/>
    </source>
</evidence>
<protein>
    <recommendedName>
        <fullName evidence="1">receptor protein-tyrosine kinase</fullName>
        <ecNumber evidence="1">2.7.10.1</ecNumber>
    </recommendedName>
</protein>
<dbReference type="InterPro" id="IPR044912">
    <property type="entry name" value="Egfr_JX_dom"/>
</dbReference>
<keyword evidence="4" id="KW-0829">Tyrosine-protein kinase</keyword>
<dbReference type="Gene3D" id="6.10.250.2930">
    <property type="match status" value="1"/>
</dbReference>
<dbReference type="Proteomes" id="UP001498398">
    <property type="component" value="Unassembled WGS sequence"/>
</dbReference>
<feature type="compositionally biased region" description="Polar residues" evidence="5">
    <location>
        <begin position="284"/>
        <end position="312"/>
    </location>
</feature>
<evidence type="ECO:0000256" key="3">
    <source>
        <dbReference type="ARBA" id="ARBA00022777"/>
    </source>
</evidence>
<evidence type="ECO:0000256" key="6">
    <source>
        <dbReference type="SAM" id="Phobius"/>
    </source>
</evidence>
<feature type="compositionally biased region" description="Basic and acidic residues" evidence="5">
    <location>
        <begin position="347"/>
        <end position="363"/>
    </location>
</feature>
<comment type="caution">
    <text evidence="7">The sequence shown here is derived from an EMBL/GenBank/DDBJ whole genome shotgun (WGS) entry which is preliminary data.</text>
</comment>
<keyword evidence="6" id="KW-1133">Transmembrane helix</keyword>
<feature type="region of interest" description="Disordered" evidence="5">
    <location>
        <begin position="330"/>
        <end position="363"/>
    </location>
</feature>
<feature type="transmembrane region" description="Helical" evidence="6">
    <location>
        <begin position="207"/>
        <end position="229"/>
    </location>
</feature>
<sequence>MLDDHNLIADGFDADSASSCKAAKNGTSLPYNTGLAIEGLAVLYTAGIQGQSQFNQLLFDLISASTNSTSPWIDKNGIIVSTSPPSAVGHPPKGGDSYLVRGFITAYQLVFDQKLKDYVQQYLAAQYNAVLDLSTTGKDNIYGSSWTGPPFSQFSAENQTLALSMLVNAIALTGGTTPDNTTSSTTSATGSPSGSSNDSHSNNTGPIAGAIIGGLAFIISTALAAFCFWRRHRQKRRRRYTSGLSTGLSDNMLPIFPRDQISEGGTSSRRKGNDQSQSQSQGQTVAPSSMTTSRKIRQSQNIAASSTSAQQSRDLEKNMENIDVQQMHNNAAQEEVPSIPSNTDQISEERNQDRESSLHTEARMRDLSIEELVRMLNQRLQPGPHWEREEMPPQYPSS</sequence>
<feature type="region of interest" description="Disordered" evidence="5">
    <location>
        <begin position="238"/>
        <end position="314"/>
    </location>
</feature>
<dbReference type="EC" id="2.7.10.1" evidence="1"/>
<keyword evidence="6" id="KW-0812">Transmembrane</keyword>
<name>A0ABR1JRW5_9AGAR</name>
<evidence type="ECO:0000256" key="2">
    <source>
        <dbReference type="ARBA" id="ARBA00022679"/>
    </source>
</evidence>
<evidence type="ECO:0000313" key="8">
    <source>
        <dbReference type="Proteomes" id="UP001498398"/>
    </source>
</evidence>
<evidence type="ECO:0000256" key="5">
    <source>
        <dbReference type="SAM" id="MobiDB-lite"/>
    </source>
</evidence>
<dbReference type="EMBL" id="JBANRG010000005">
    <property type="protein sequence ID" value="KAK7466242.1"/>
    <property type="molecule type" value="Genomic_DNA"/>
</dbReference>
<feature type="region of interest" description="Disordered" evidence="5">
    <location>
        <begin position="176"/>
        <end position="202"/>
    </location>
</feature>
<reference evidence="7 8" key="1">
    <citation type="submission" date="2024-01" db="EMBL/GenBank/DDBJ databases">
        <title>A draft genome for the cacao thread blight pathogen Marasmiellus scandens.</title>
        <authorList>
            <person name="Baruah I.K."/>
            <person name="Leung J."/>
            <person name="Bukari Y."/>
            <person name="Amoako-Attah I."/>
            <person name="Meinhardt L.W."/>
            <person name="Bailey B.A."/>
            <person name="Cohen S.P."/>
        </authorList>
    </citation>
    <scope>NUCLEOTIDE SEQUENCE [LARGE SCALE GENOMIC DNA]</scope>
    <source>
        <strain evidence="7 8">GH-19</strain>
    </source>
</reference>
<accession>A0ABR1JRW5</accession>
<evidence type="ECO:0000256" key="4">
    <source>
        <dbReference type="ARBA" id="ARBA00023137"/>
    </source>
</evidence>